<gene>
    <name evidence="6" type="ORF">CALVIDRAFT_559411</name>
</gene>
<reference evidence="6 7" key="1">
    <citation type="journal article" date="2016" name="Mol. Biol. Evol.">
        <title>Comparative Genomics of Early-Diverging Mushroom-Forming Fungi Provides Insights into the Origins of Lignocellulose Decay Capabilities.</title>
        <authorList>
            <person name="Nagy L.G."/>
            <person name="Riley R."/>
            <person name="Tritt A."/>
            <person name="Adam C."/>
            <person name="Daum C."/>
            <person name="Floudas D."/>
            <person name="Sun H."/>
            <person name="Yadav J.S."/>
            <person name="Pangilinan J."/>
            <person name="Larsson K.H."/>
            <person name="Matsuura K."/>
            <person name="Barry K."/>
            <person name="Labutti K."/>
            <person name="Kuo R."/>
            <person name="Ohm R.A."/>
            <person name="Bhattacharya S.S."/>
            <person name="Shirouzu T."/>
            <person name="Yoshinaga Y."/>
            <person name="Martin F.M."/>
            <person name="Grigoriev I.V."/>
            <person name="Hibbett D.S."/>
        </authorList>
    </citation>
    <scope>NUCLEOTIDE SEQUENCE [LARGE SCALE GENOMIC DNA]</scope>
    <source>
        <strain evidence="6 7">TUFC12733</strain>
    </source>
</reference>
<dbReference type="EMBL" id="KV417266">
    <property type="protein sequence ID" value="KZP01601.1"/>
    <property type="molecule type" value="Genomic_DNA"/>
</dbReference>
<dbReference type="Proteomes" id="UP000076738">
    <property type="component" value="Unassembled WGS sequence"/>
</dbReference>
<dbReference type="GO" id="GO:0010181">
    <property type="term" value="F:FMN binding"/>
    <property type="evidence" value="ECO:0007669"/>
    <property type="project" value="InterPro"/>
</dbReference>
<feature type="domain" description="Flavin reductase like" evidence="5">
    <location>
        <begin position="100"/>
        <end position="246"/>
    </location>
</feature>
<evidence type="ECO:0000313" key="6">
    <source>
        <dbReference type="EMBL" id="KZP01601.1"/>
    </source>
</evidence>
<evidence type="ECO:0000256" key="4">
    <source>
        <dbReference type="SAM" id="MobiDB-lite"/>
    </source>
</evidence>
<comment type="similarity">
    <text evidence="3">Belongs to the flavoredoxin family.</text>
</comment>
<dbReference type="OrthoDB" id="2145000at2759"/>
<dbReference type="AlphaFoldDB" id="A0A167S5X8"/>
<comment type="cofactor">
    <cofactor evidence="1">
        <name>FMN</name>
        <dbReference type="ChEBI" id="CHEBI:58210"/>
    </cofactor>
</comment>
<dbReference type="SUPFAM" id="SSF50475">
    <property type="entry name" value="FMN-binding split barrel"/>
    <property type="match status" value="1"/>
</dbReference>
<dbReference type="PANTHER" id="PTHR43567">
    <property type="entry name" value="FLAVOREDOXIN-RELATED-RELATED"/>
    <property type="match status" value="1"/>
</dbReference>
<dbReference type="InterPro" id="IPR012349">
    <property type="entry name" value="Split_barrel_FMN-bd"/>
</dbReference>
<accession>A0A167S5X8</accession>
<feature type="compositionally biased region" description="Basic residues" evidence="4">
    <location>
        <begin position="50"/>
        <end position="60"/>
    </location>
</feature>
<sequence>MPLPPRPLIPLLLRTAYSSRGVSTLRTIPLRSYSAPSHGTSPPKPGMPPRKQRKTSHPSHPKPGDADAADASAGDGTYPAAVQARSIAHFTPYPPTHTHRLLEAGPVLLISTSLGGKANLMTCGFHMPLQHSDPPLVALSLGEWDHSFSALEETGECVLAIPGCDLAEKVVDVGNCSGLEVDKWERFGFTPLPAEEVRAPLVGEALACIECRVHDRRNVSKYGMWILEPVRAWVNERREERRTFHHKGDGTFVIDGEGLDLRERMTKWKYLQD</sequence>
<dbReference type="InterPro" id="IPR052174">
    <property type="entry name" value="Flavoredoxin"/>
</dbReference>
<dbReference type="PANTHER" id="PTHR43567:SF1">
    <property type="entry name" value="FLAVOREDOXIN"/>
    <property type="match status" value="1"/>
</dbReference>
<keyword evidence="7" id="KW-1185">Reference proteome</keyword>
<dbReference type="InterPro" id="IPR002563">
    <property type="entry name" value="Flavin_Rdtase-like_dom"/>
</dbReference>
<dbReference type="Gene3D" id="2.30.110.10">
    <property type="entry name" value="Electron Transport, Fmn-binding Protein, Chain A"/>
    <property type="match status" value="1"/>
</dbReference>
<evidence type="ECO:0000259" key="5">
    <source>
        <dbReference type="SMART" id="SM00903"/>
    </source>
</evidence>
<organism evidence="6 7">
    <name type="scientific">Calocera viscosa (strain TUFC12733)</name>
    <dbReference type="NCBI Taxonomy" id="1330018"/>
    <lineage>
        <taxon>Eukaryota</taxon>
        <taxon>Fungi</taxon>
        <taxon>Dikarya</taxon>
        <taxon>Basidiomycota</taxon>
        <taxon>Agaricomycotina</taxon>
        <taxon>Dacrymycetes</taxon>
        <taxon>Dacrymycetales</taxon>
        <taxon>Dacrymycetaceae</taxon>
        <taxon>Calocera</taxon>
    </lineage>
</organism>
<dbReference type="Pfam" id="PF01613">
    <property type="entry name" value="Flavin_Reduct"/>
    <property type="match status" value="1"/>
</dbReference>
<evidence type="ECO:0000256" key="3">
    <source>
        <dbReference type="ARBA" id="ARBA00038054"/>
    </source>
</evidence>
<evidence type="ECO:0000256" key="2">
    <source>
        <dbReference type="ARBA" id="ARBA00022630"/>
    </source>
</evidence>
<protein>
    <recommendedName>
        <fullName evidence="5">Flavin reductase like domain-containing protein</fullName>
    </recommendedName>
</protein>
<evidence type="ECO:0000256" key="1">
    <source>
        <dbReference type="ARBA" id="ARBA00001917"/>
    </source>
</evidence>
<evidence type="ECO:0000313" key="7">
    <source>
        <dbReference type="Proteomes" id="UP000076738"/>
    </source>
</evidence>
<name>A0A167S5X8_CALVF</name>
<feature type="region of interest" description="Disordered" evidence="4">
    <location>
        <begin position="28"/>
        <end position="76"/>
    </location>
</feature>
<keyword evidence="2" id="KW-0285">Flavoprotein</keyword>
<proteinExistence type="inferred from homology"/>
<dbReference type="SMART" id="SM00903">
    <property type="entry name" value="Flavin_Reduct"/>
    <property type="match status" value="1"/>
</dbReference>